<feature type="transmembrane region" description="Helical" evidence="2">
    <location>
        <begin position="42"/>
        <end position="59"/>
    </location>
</feature>
<protein>
    <recommendedName>
        <fullName evidence="5">VanZ-like domain-containing protein</fullName>
    </recommendedName>
</protein>
<feature type="compositionally biased region" description="Basic and acidic residues" evidence="1">
    <location>
        <begin position="159"/>
        <end position="170"/>
    </location>
</feature>
<feature type="compositionally biased region" description="Acidic residues" evidence="1">
    <location>
        <begin position="147"/>
        <end position="158"/>
    </location>
</feature>
<feature type="region of interest" description="Disordered" evidence="1">
    <location>
        <begin position="147"/>
        <end position="170"/>
    </location>
</feature>
<keyword evidence="2" id="KW-0812">Transmembrane</keyword>
<dbReference type="OrthoDB" id="63581at2759"/>
<organism evidence="3 4">
    <name type="scientific">Tilletiopsis washingtonensis</name>
    <dbReference type="NCBI Taxonomy" id="58919"/>
    <lineage>
        <taxon>Eukaryota</taxon>
        <taxon>Fungi</taxon>
        <taxon>Dikarya</taxon>
        <taxon>Basidiomycota</taxon>
        <taxon>Ustilaginomycotina</taxon>
        <taxon>Exobasidiomycetes</taxon>
        <taxon>Entylomatales</taxon>
        <taxon>Entylomatales incertae sedis</taxon>
        <taxon>Tilletiopsis</taxon>
    </lineage>
</organism>
<name>A0A316ZIB3_9BASI</name>
<dbReference type="PANTHER" id="PTHR28008">
    <property type="entry name" value="DOMAIN PROTEIN, PUTATIVE (AFU_ORTHOLOGUE AFUA_3G10980)-RELATED"/>
    <property type="match status" value="1"/>
</dbReference>
<reference evidence="3 4" key="1">
    <citation type="journal article" date="2018" name="Mol. Biol. Evol.">
        <title>Broad Genomic Sampling Reveals a Smut Pathogenic Ancestry of the Fungal Clade Ustilaginomycotina.</title>
        <authorList>
            <person name="Kijpornyongpan T."/>
            <person name="Mondo S.J."/>
            <person name="Barry K."/>
            <person name="Sandor L."/>
            <person name="Lee J."/>
            <person name="Lipzen A."/>
            <person name="Pangilinan J."/>
            <person name="LaButti K."/>
            <person name="Hainaut M."/>
            <person name="Henrissat B."/>
            <person name="Grigoriev I.V."/>
            <person name="Spatafora J.W."/>
            <person name="Aime M.C."/>
        </authorList>
    </citation>
    <scope>NUCLEOTIDE SEQUENCE [LARGE SCALE GENOMIC DNA]</scope>
    <source>
        <strain evidence="3 4">MCA 4186</strain>
    </source>
</reference>
<proteinExistence type="predicted"/>
<keyword evidence="2" id="KW-0472">Membrane</keyword>
<feature type="transmembrane region" description="Helical" evidence="2">
    <location>
        <begin position="71"/>
        <end position="91"/>
    </location>
</feature>
<feature type="non-terminal residue" evidence="3">
    <location>
        <position position="1"/>
    </location>
</feature>
<evidence type="ECO:0000313" key="4">
    <source>
        <dbReference type="Proteomes" id="UP000245946"/>
    </source>
</evidence>
<evidence type="ECO:0000256" key="1">
    <source>
        <dbReference type="SAM" id="MobiDB-lite"/>
    </source>
</evidence>
<accession>A0A316ZIB3</accession>
<keyword evidence="2" id="KW-1133">Transmembrane helix</keyword>
<dbReference type="RefSeq" id="XP_025601305.1">
    <property type="nucleotide sequence ID" value="XM_025740002.1"/>
</dbReference>
<feature type="transmembrane region" description="Helical" evidence="2">
    <location>
        <begin position="12"/>
        <end position="30"/>
    </location>
</feature>
<dbReference type="PANTHER" id="PTHR28008:SF1">
    <property type="entry name" value="DOMAIN PROTEIN, PUTATIVE (AFU_ORTHOLOGUE AFUA_3G10980)-RELATED"/>
    <property type="match status" value="1"/>
</dbReference>
<gene>
    <name evidence="3" type="ORF">FA09DRAFT_292313</name>
</gene>
<dbReference type="EMBL" id="KZ819284">
    <property type="protein sequence ID" value="PWO01027.1"/>
    <property type="molecule type" value="Genomic_DNA"/>
</dbReference>
<sequence>GARLPLRIRPAMAALNVVALLGLAFLGFHPRGQAYVPFNDKVLHFVCFLAATALFYMIWDVDEDARRSWLWRNAPLSLTWLVCFFAGGIGSEFVQGLLPYKTFQWGDVVANLLGSSLGLFASFHFEKRYRAQREIARLYQPLDAEAYGDDEDEDWDDADVPRGSRAPRSERRVRFGDVWDAEAD</sequence>
<feature type="non-terminal residue" evidence="3">
    <location>
        <position position="184"/>
    </location>
</feature>
<evidence type="ECO:0008006" key="5">
    <source>
        <dbReference type="Google" id="ProtNLM"/>
    </source>
</evidence>
<keyword evidence="4" id="KW-1185">Reference proteome</keyword>
<dbReference type="AlphaFoldDB" id="A0A316ZIB3"/>
<dbReference type="Proteomes" id="UP000245946">
    <property type="component" value="Unassembled WGS sequence"/>
</dbReference>
<evidence type="ECO:0000313" key="3">
    <source>
        <dbReference type="EMBL" id="PWO01027.1"/>
    </source>
</evidence>
<evidence type="ECO:0000256" key="2">
    <source>
        <dbReference type="SAM" id="Phobius"/>
    </source>
</evidence>
<feature type="transmembrane region" description="Helical" evidence="2">
    <location>
        <begin position="103"/>
        <end position="123"/>
    </location>
</feature>
<dbReference type="GeneID" id="37267548"/>